<dbReference type="SMART" id="SM00389">
    <property type="entry name" value="HOX"/>
    <property type="match status" value="1"/>
</dbReference>
<proteinExistence type="predicted"/>
<dbReference type="GO" id="GO:0005634">
    <property type="term" value="C:nucleus"/>
    <property type="evidence" value="ECO:0007669"/>
    <property type="project" value="UniProtKB-SubCell"/>
</dbReference>
<keyword evidence="1 2" id="KW-0371">Homeobox</keyword>
<dbReference type="GO" id="GO:0003677">
    <property type="term" value="F:DNA binding"/>
    <property type="evidence" value="ECO:0007669"/>
    <property type="project" value="UniProtKB-UniRule"/>
</dbReference>
<dbReference type="Pfam" id="PF00046">
    <property type="entry name" value="Homeodomain"/>
    <property type="match status" value="1"/>
</dbReference>
<accession>A0A1S3IWB7</accession>
<evidence type="ECO:0000256" key="1">
    <source>
        <dbReference type="PROSITE-ProRule" id="PRU00108"/>
    </source>
</evidence>
<dbReference type="InterPro" id="IPR009057">
    <property type="entry name" value="Homeodomain-like_sf"/>
</dbReference>
<feature type="domain" description="Homeobox" evidence="3">
    <location>
        <begin position="16"/>
        <end position="76"/>
    </location>
</feature>
<dbReference type="PROSITE" id="PS50071">
    <property type="entry name" value="HOMEOBOX_2"/>
    <property type="match status" value="1"/>
</dbReference>
<dbReference type="InterPro" id="IPR001356">
    <property type="entry name" value="HD"/>
</dbReference>
<dbReference type="Gene3D" id="1.10.10.60">
    <property type="entry name" value="Homeodomain-like"/>
    <property type="match status" value="1"/>
</dbReference>
<dbReference type="OMA" id="ETRTEMP"/>
<dbReference type="AlphaFoldDB" id="A0A1S3IWB7"/>
<dbReference type="RefSeq" id="XP_013401844.1">
    <property type="nucleotide sequence ID" value="XM_013546390.1"/>
</dbReference>
<gene>
    <name evidence="5" type="primary">LOC106167587</name>
</gene>
<keyword evidence="1 2" id="KW-0539">Nucleus</keyword>
<dbReference type="SUPFAM" id="SSF46689">
    <property type="entry name" value="Homeodomain-like"/>
    <property type="match status" value="1"/>
</dbReference>
<dbReference type="OrthoDB" id="6159439at2759"/>
<name>A0A1S3IWB7_LINAN</name>
<dbReference type="InParanoid" id="A0A1S3IWB7"/>
<dbReference type="GeneID" id="106167587"/>
<comment type="subcellular location">
    <subcellularLocation>
        <location evidence="1 2">Nucleus</location>
    </subcellularLocation>
</comment>
<evidence type="ECO:0000259" key="3">
    <source>
        <dbReference type="PROSITE" id="PS50071"/>
    </source>
</evidence>
<reference evidence="5" key="1">
    <citation type="submission" date="2025-08" db="UniProtKB">
        <authorList>
            <consortium name="RefSeq"/>
        </authorList>
    </citation>
    <scope>IDENTIFICATION</scope>
    <source>
        <tissue evidence="5">Gonads</tissue>
    </source>
</reference>
<dbReference type="CDD" id="cd00086">
    <property type="entry name" value="homeodomain"/>
    <property type="match status" value="1"/>
</dbReference>
<evidence type="ECO:0000313" key="4">
    <source>
        <dbReference type="Proteomes" id="UP000085678"/>
    </source>
</evidence>
<keyword evidence="4" id="KW-1185">Reference proteome</keyword>
<organism evidence="4 5">
    <name type="scientific">Lingula anatina</name>
    <name type="common">Brachiopod</name>
    <name type="synonym">Lingula unguis</name>
    <dbReference type="NCBI Taxonomy" id="7574"/>
    <lineage>
        <taxon>Eukaryota</taxon>
        <taxon>Metazoa</taxon>
        <taxon>Spiralia</taxon>
        <taxon>Lophotrochozoa</taxon>
        <taxon>Brachiopoda</taxon>
        <taxon>Linguliformea</taxon>
        <taxon>Lingulata</taxon>
        <taxon>Lingulida</taxon>
        <taxon>Linguloidea</taxon>
        <taxon>Lingulidae</taxon>
        <taxon>Lingula</taxon>
    </lineage>
</organism>
<dbReference type="KEGG" id="lak:106167587"/>
<evidence type="ECO:0000256" key="2">
    <source>
        <dbReference type="RuleBase" id="RU000682"/>
    </source>
</evidence>
<evidence type="ECO:0000313" key="5">
    <source>
        <dbReference type="RefSeq" id="XP_013401844.1"/>
    </source>
</evidence>
<protein>
    <submittedName>
        <fullName evidence="5">Retinal homeobox protein Rax</fullName>
    </submittedName>
</protein>
<dbReference type="Proteomes" id="UP000085678">
    <property type="component" value="Unplaced"/>
</dbReference>
<keyword evidence="1 2" id="KW-0238">DNA-binding</keyword>
<feature type="DNA-binding region" description="Homeobox" evidence="1">
    <location>
        <begin position="18"/>
        <end position="77"/>
    </location>
</feature>
<sequence length="216" mass="24482">MADHMPADDVLTGIQLRKRRKRSIITPCELQKLNQLYKRDHWPSRGSKALLAKEIGKNTEFVTTWFQNRRAKARREKELVIAAPKPFNKVSSTKINLTMASENIGPLNAEEEKTSPVEEQPVNKETLTETKDTDLGYFSGNLRNEFDTVQQANIPPSLFRDIVLMMALAEGGIVKPTDVDFGRAVNNHLYGVRLGNGSRLLYSKRAGFFFKESPNF</sequence>